<dbReference type="RefSeq" id="YP_009507546.1">
    <property type="nucleotide sequence ID" value="NC_038553.1"/>
</dbReference>
<organismHost>
    <name type="scientific">Heterosigma akashiwo</name>
    <name type="common">Chromophytic alga</name>
    <name type="synonym">Heterosigma carterae</name>
    <dbReference type="NCBI Taxonomy" id="2829"/>
</organismHost>
<evidence type="ECO:0000313" key="1">
    <source>
        <dbReference type="EMBL" id="AOM63480.1"/>
    </source>
</evidence>
<sequence>MDDELFRIYKIYLQSTKESLYYGITKIIDLPNILKKEIRAFQRMKTNCGNITDDQTKQLLYGKFSEYDVKDLNTLFGINFTKHRPFSDKRAAMTKLNEIMTIFSEETICDNNNNVNKNIIKTSSKTSNKRKKDRQCEGITLSMFSADLMKLLRKAKNDDSILNVDKAEYEECIKQLEYNVLLDLIITQHRKKVNFF</sequence>
<accession>A0A1C9C5C0</accession>
<keyword evidence="2" id="KW-1185">Reference proteome</keyword>
<reference evidence="1 2" key="1">
    <citation type="submission" date="2016-03" db="EMBL/GenBank/DDBJ databases">
        <title>Genome sequences of a Phycodnavirus, Heterosigma akashiwo virus strain 53.</title>
        <authorList>
            <person name="Ueki S."/>
            <person name="Ogura Y."/>
            <person name="Hayashi T."/>
        </authorList>
    </citation>
    <scope>NUCLEOTIDE SEQUENCE [LARGE SCALE GENOMIC DNA]</scope>
    <source>
        <strain evidence="1">HaV53</strain>
    </source>
</reference>
<evidence type="ECO:0000313" key="2">
    <source>
        <dbReference type="Proteomes" id="UP000232488"/>
    </source>
</evidence>
<dbReference type="Proteomes" id="UP000232488">
    <property type="component" value="Segment"/>
</dbReference>
<protein>
    <submittedName>
        <fullName evidence="1">Uncharacterized protein</fullName>
    </submittedName>
</protein>
<dbReference type="GeneID" id="37618530"/>
<dbReference type="KEGG" id="vg:37618530"/>
<proteinExistence type="predicted"/>
<name>A0A1C9C5C0_HAV01</name>
<gene>
    <name evidence="1" type="primary">HaV53_ORF149</name>
</gene>
<dbReference type="EMBL" id="KX008963">
    <property type="protein sequence ID" value="AOM63480.1"/>
    <property type="molecule type" value="Genomic_DNA"/>
</dbReference>
<organism evidence="1 2">
    <name type="scientific">Heterosigma akashiwo virus 01</name>
    <name type="common">HaV01</name>
    <dbReference type="NCBI Taxonomy" id="97195"/>
    <lineage>
        <taxon>Viruses</taxon>
        <taxon>Varidnaviria</taxon>
        <taxon>Bamfordvirae</taxon>
        <taxon>Nucleocytoviricota</taxon>
        <taxon>Megaviricetes</taxon>
        <taxon>Algavirales</taxon>
        <taxon>Phycodnaviridae</taxon>
        <taxon>Raphidovirus</taxon>
        <taxon>Raphidovirus japonicum</taxon>
    </lineage>
</organism>